<keyword evidence="2" id="KW-1185">Reference proteome</keyword>
<evidence type="ECO:0000313" key="1">
    <source>
        <dbReference type="EMBL" id="KZC08227.1"/>
    </source>
</evidence>
<evidence type="ECO:0000313" key="2">
    <source>
        <dbReference type="Proteomes" id="UP000076502"/>
    </source>
</evidence>
<accession>A0A154P8N9</accession>
<dbReference type="EMBL" id="KQ434845">
    <property type="protein sequence ID" value="KZC08227.1"/>
    <property type="molecule type" value="Genomic_DNA"/>
</dbReference>
<organism evidence="1 2">
    <name type="scientific">Dufourea novaeangliae</name>
    <name type="common">Sweat bee</name>
    <dbReference type="NCBI Taxonomy" id="178035"/>
    <lineage>
        <taxon>Eukaryota</taxon>
        <taxon>Metazoa</taxon>
        <taxon>Ecdysozoa</taxon>
        <taxon>Arthropoda</taxon>
        <taxon>Hexapoda</taxon>
        <taxon>Insecta</taxon>
        <taxon>Pterygota</taxon>
        <taxon>Neoptera</taxon>
        <taxon>Endopterygota</taxon>
        <taxon>Hymenoptera</taxon>
        <taxon>Apocrita</taxon>
        <taxon>Aculeata</taxon>
        <taxon>Apoidea</taxon>
        <taxon>Anthophila</taxon>
        <taxon>Halictidae</taxon>
        <taxon>Rophitinae</taxon>
        <taxon>Dufourea</taxon>
    </lineage>
</organism>
<reference evidence="1 2" key="1">
    <citation type="submission" date="2015-07" db="EMBL/GenBank/DDBJ databases">
        <title>The genome of Dufourea novaeangliae.</title>
        <authorList>
            <person name="Pan H."/>
            <person name="Kapheim K."/>
        </authorList>
    </citation>
    <scope>NUCLEOTIDE SEQUENCE [LARGE SCALE GENOMIC DNA]</scope>
    <source>
        <strain evidence="1">0120121106</strain>
        <tissue evidence="1">Whole body</tissue>
    </source>
</reference>
<protein>
    <submittedName>
        <fullName evidence="1">Uncharacterized protein</fullName>
    </submittedName>
</protein>
<dbReference type="AlphaFoldDB" id="A0A154P8N9"/>
<proteinExistence type="predicted"/>
<gene>
    <name evidence="1" type="ORF">WN55_10960</name>
</gene>
<sequence length="98" mass="11447">MTERYESPEVTIALTKEEIHNRYQDTALVIHKDQQDKKEVVSYLTFGSSRRTMEYSSYGNQPVIVRRPVGSLSVQSTRDFSSQMLRIYRKPRDSCVIN</sequence>
<name>A0A154P8N9_DUFNO</name>
<dbReference type="OMA" id="EIHKRYQ"/>
<dbReference type="OrthoDB" id="9938256at2759"/>
<dbReference type="Proteomes" id="UP000076502">
    <property type="component" value="Unassembled WGS sequence"/>
</dbReference>